<keyword evidence="2" id="KW-0548">Nucleotidyltransferase</keyword>
<dbReference type="GO" id="GO:0008641">
    <property type="term" value="F:ubiquitin-like modifier activating enzyme activity"/>
    <property type="evidence" value="ECO:0007669"/>
    <property type="project" value="InterPro"/>
</dbReference>
<evidence type="ECO:0000259" key="1">
    <source>
        <dbReference type="Pfam" id="PF00899"/>
    </source>
</evidence>
<evidence type="ECO:0000313" key="2">
    <source>
        <dbReference type="EMBL" id="QSX94518.1"/>
    </source>
</evidence>
<dbReference type="SUPFAM" id="SSF69572">
    <property type="entry name" value="Activating enzymes of the ubiquitin-like proteins"/>
    <property type="match status" value="1"/>
</dbReference>
<sequence>MWFTRPDGMLQQEQRVLADLVAEGWLKNVEWDIDDEAKTAAVDVDMFAGDRWWETRIVYPFIYPYAPPQVMPRAKERWSLHQWGHGELCLEIRADNWYPGLNAADMMRSARKLLGTESTLDEAGLPLAVLNDHRFTEGQRMAWEPMRLLLTDDLVAEVRRRGEVVSILELSRVQYDLAWVFTGILLLGNRHFDKWIDNGLPSQFRTASLPFARIANLEEGSAAHIALTDDSCAPDELWRHFSDIPFDDPKIVIGILPTKILAKYLGPTEVINMAIIPMDNQQRAPARNDALNGKRIAIVGCGSMGSKVAASLARCGVSDFLLFDGDVLKPGNLVRNELDWFEVGAHKVDGVMSRLQAINPKVQVDSWKGRLDGQHSMATIVAALEKLGKCDLIVETSASGQGFAASAAVASQAKIPMVWGRVFGGGYGGYVVRSRPGIESPPLEVRHQVYTAMTDPSLPKPPDDSDIDYGSENDEHQAMIADDGDVSILSGYLTRLIIDTLRPAAESDYQESAYLIGLRKEWIFETPFETRPISLPRVD</sequence>
<dbReference type="GO" id="GO:0016779">
    <property type="term" value="F:nucleotidyltransferase activity"/>
    <property type="evidence" value="ECO:0007669"/>
    <property type="project" value="UniProtKB-KW"/>
</dbReference>
<evidence type="ECO:0000313" key="3">
    <source>
        <dbReference type="Proteomes" id="UP000662821"/>
    </source>
</evidence>
<dbReference type="InterPro" id="IPR000594">
    <property type="entry name" value="ThiF_NAD_FAD-bd"/>
</dbReference>
<dbReference type="PANTHER" id="PTHR43267">
    <property type="entry name" value="TRNA THREONYLCARBAMOYLADENOSINE DEHYDRATASE"/>
    <property type="match status" value="1"/>
</dbReference>
<dbReference type="InterPro" id="IPR016135">
    <property type="entry name" value="UBQ-conjugating_enzyme/RWD"/>
</dbReference>
<reference evidence="2 3" key="1">
    <citation type="submission" date="2021-03" db="EMBL/GenBank/DDBJ databases">
        <title>Draft genome sequence of Janthinobacterium sp. strain PLB02 isolated from infected primmorphs (Lubomirskia baicalensis).</title>
        <authorList>
            <person name="Chernogor L.I."/>
            <person name="Belikov S.I."/>
            <person name="Petrushin I.S."/>
        </authorList>
    </citation>
    <scope>NUCLEOTIDE SEQUENCE [LARGE SCALE GENOMIC DNA]</scope>
    <source>
        <strain evidence="2 3">PLB02</strain>
    </source>
</reference>
<name>A0AAJ4T3J8_9BURK</name>
<dbReference type="EMBL" id="CP071520">
    <property type="protein sequence ID" value="QSX94518.1"/>
    <property type="molecule type" value="Genomic_DNA"/>
</dbReference>
<dbReference type="RefSeq" id="WP_208672413.1">
    <property type="nucleotide sequence ID" value="NZ_CP071520.1"/>
</dbReference>
<feature type="domain" description="THIF-type NAD/FAD binding fold" evidence="1">
    <location>
        <begin position="288"/>
        <end position="431"/>
    </location>
</feature>
<dbReference type="Gene3D" id="3.40.50.720">
    <property type="entry name" value="NAD(P)-binding Rossmann-like Domain"/>
    <property type="match status" value="1"/>
</dbReference>
<accession>A0AAJ4T3J8</accession>
<keyword evidence="2" id="KW-0808">Transferase</keyword>
<dbReference type="SUPFAM" id="SSF54495">
    <property type="entry name" value="UBC-like"/>
    <property type="match status" value="1"/>
</dbReference>
<proteinExistence type="predicted"/>
<dbReference type="Pfam" id="PF00899">
    <property type="entry name" value="ThiF"/>
    <property type="match status" value="1"/>
</dbReference>
<dbReference type="InterPro" id="IPR045886">
    <property type="entry name" value="ThiF/MoeB/HesA"/>
</dbReference>
<gene>
    <name evidence="2" type="ORF">J3P46_17495</name>
</gene>
<dbReference type="Proteomes" id="UP000662821">
    <property type="component" value="Chromosome"/>
</dbReference>
<dbReference type="PANTHER" id="PTHR43267:SF3">
    <property type="entry name" value="THIF PROTEIN"/>
    <property type="match status" value="1"/>
</dbReference>
<dbReference type="InterPro" id="IPR035985">
    <property type="entry name" value="Ubiquitin-activating_enz"/>
</dbReference>
<dbReference type="GO" id="GO:0061504">
    <property type="term" value="P:cyclic threonylcarbamoyladenosine biosynthetic process"/>
    <property type="evidence" value="ECO:0007669"/>
    <property type="project" value="TreeGrafter"/>
</dbReference>
<dbReference type="GO" id="GO:0061503">
    <property type="term" value="F:tRNA threonylcarbamoyladenosine dehydratase"/>
    <property type="evidence" value="ECO:0007669"/>
    <property type="project" value="TreeGrafter"/>
</dbReference>
<organism evidence="2 3">
    <name type="scientific">Janthinobacterium lividum</name>
    <dbReference type="NCBI Taxonomy" id="29581"/>
    <lineage>
        <taxon>Bacteria</taxon>
        <taxon>Pseudomonadati</taxon>
        <taxon>Pseudomonadota</taxon>
        <taxon>Betaproteobacteria</taxon>
        <taxon>Burkholderiales</taxon>
        <taxon>Oxalobacteraceae</taxon>
        <taxon>Janthinobacterium</taxon>
    </lineage>
</organism>
<dbReference type="AlphaFoldDB" id="A0AAJ4T3J8"/>
<protein>
    <submittedName>
        <fullName evidence="2">ThiF family adenylyltransferase</fullName>
    </submittedName>
</protein>